<evidence type="ECO:0000313" key="2">
    <source>
        <dbReference type="Proteomes" id="UP000638014"/>
    </source>
</evidence>
<gene>
    <name evidence="1" type="ORF">IC617_05370</name>
</gene>
<organism evidence="1 2">
    <name type="scientific">Neiella litorisoli</name>
    <dbReference type="NCBI Taxonomy" id="2771431"/>
    <lineage>
        <taxon>Bacteria</taxon>
        <taxon>Pseudomonadati</taxon>
        <taxon>Pseudomonadota</taxon>
        <taxon>Gammaproteobacteria</taxon>
        <taxon>Alteromonadales</taxon>
        <taxon>Echinimonadaceae</taxon>
        <taxon>Neiella</taxon>
    </lineage>
</organism>
<keyword evidence="2" id="KW-1185">Reference proteome</keyword>
<reference evidence="1" key="1">
    <citation type="submission" date="2020-09" db="EMBL/GenBank/DDBJ databases">
        <title>A novel bacterium of genus Neiella, isolated from South China Sea.</title>
        <authorList>
            <person name="Huang H."/>
            <person name="Mo K."/>
            <person name="Hu Y."/>
        </authorList>
    </citation>
    <scope>NUCLEOTIDE SEQUENCE</scope>
    <source>
        <strain evidence="1">HB171785</strain>
    </source>
</reference>
<name>A0A8J6QPS4_9GAMM</name>
<evidence type="ECO:0000313" key="1">
    <source>
        <dbReference type="EMBL" id="MBD1388851.1"/>
    </source>
</evidence>
<accession>A0A8J6QPS4</accession>
<dbReference type="EMBL" id="JACXAF010000005">
    <property type="protein sequence ID" value="MBD1388851.1"/>
    <property type="molecule type" value="Genomic_DNA"/>
</dbReference>
<comment type="caution">
    <text evidence="1">The sequence shown here is derived from an EMBL/GenBank/DDBJ whole genome shotgun (WGS) entry which is preliminary data.</text>
</comment>
<dbReference type="AlphaFoldDB" id="A0A8J6QPS4"/>
<sequence>MPKKKSQGRQLLLSEVNPKNIGVTMEESKKRLKEKLKRRKAINPVSGGSENLCQDQYQSSSTDQEYQLAIEELTKKVVHHFESDIQARQWLTNQPLASYGCLTPLEVAKWFGSGELLIYLQSKELGAFE</sequence>
<dbReference type="RefSeq" id="WP_191143951.1">
    <property type="nucleotide sequence ID" value="NZ_JACXAF010000005.1"/>
</dbReference>
<protein>
    <submittedName>
        <fullName evidence="1">Uncharacterized protein</fullName>
    </submittedName>
</protein>
<proteinExistence type="predicted"/>
<dbReference type="Proteomes" id="UP000638014">
    <property type="component" value="Unassembled WGS sequence"/>
</dbReference>